<dbReference type="AlphaFoldDB" id="A0A098S491"/>
<evidence type="ECO:0000313" key="2">
    <source>
        <dbReference type="Proteomes" id="UP000029736"/>
    </source>
</evidence>
<dbReference type="InterPro" id="IPR027417">
    <property type="entry name" value="P-loop_NTPase"/>
</dbReference>
<accession>A0A098S491</accession>
<name>A0A098S491_9BACT</name>
<dbReference type="Gene3D" id="3.40.50.300">
    <property type="entry name" value="P-loop containing nucleotide triphosphate hydrolases"/>
    <property type="match status" value="1"/>
</dbReference>
<gene>
    <name evidence="1" type="ORF">IX84_16155</name>
</gene>
<dbReference type="SUPFAM" id="SSF53795">
    <property type="entry name" value="PEP carboxykinase-like"/>
    <property type="match status" value="1"/>
</dbReference>
<organism evidence="1 2">
    <name type="scientific">Phaeodactylibacter xiamenensis</name>
    <dbReference type="NCBI Taxonomy" id="1524460"/>
    <lineage>
        <taxon>Bacteria</taxon>
        <taxon>Pseudomonadati</taxon>
        <taxon>Bacteroidota</taxon>
        <taxon>Saprospiria</taxon>
        <taxon>Saprospirales</taxon>
        <taxon>Haliscomenobacteraceae</taxon>
        <taxon>Phaeodactylibacter</taxon>
    </lineage>
</organism>
<reference evidence="1 2" key="1">
    <citation type="journal article" date="2014" name="Int. J. Syst. Evol. Microbiol.">
        <title>Phaeodactylibacter xiamenensis gen. nov., sp. nov., a member of the family Saprospiraceae isolated from the marine alga Phaeodactylum tricornutum.</title>
        <authorList>
            <person name="Chen Z.Jr."/>
            <person name="Lei X."/>
            <person name="Lai Q."/>
            <person name="Li Y."/>
            <person name="Zhang B."/>
            <person name="Zhang J."/>
            <person name="Zhang H."/>
            <person name="Yang L."/>
            <person name="Zheng W."/>
            <person name="Tian Y."/>
            <person name="Yu Z."/>
            <person name="Xu H.Jr."/>
            <person name="Zheng T."/>
        </authorList>
    </citation>
    <scope>NUCLEOTIDE SEQUENCE [LARGE SCALE GENOMIC DNA]</scope>
    <source>
        <strain evidence="1 2">KD52</strain>
    </source>
</reference>
<dbReference type="Proteomes" id="UP000029736">
    <property type="component" value="Unassembled WGS sequence"/>
</dbReference>
<proteinExistence type="predicted"/>
<evidence type="ECO:0000313" key="1">
    <source>
        <dbReference type="EMBL" id="KGE87184.1"/>
    </source>
</evidence>
<comment type="caution">
    <text evidence="1">The sequence shown here is derived from an EMBL/GenBank/DDBJ whole genome shotgun (WGS) entry which is preliminary data.</text>
</comment>
<dbReference type="STRING" id="1524460.IX84_16155"/>
<protein>
    <recommendedName>
        <fullName evidence="3">HPr kinase/phosphorylase C-terminal domain-containing protein</fullName>
    </recommendedName>
</protein>
<evidence type="ECO:0008006" key="3">
    <source>
        <dbReference type="Google" id="ProtNLM"/>
    </source>
</evidence>
<dbReference type="EMBL" id="JPOS01000038">
    <property type="protein sequence ID" value="KGE87184.1"/>
    <property type="molecule type" value="Genomic_DNA"/>
</dbReference>
<sequence>MPVLFCFFAPEPYFELNMNSTEDSNGPFIAPTIVCPVGRDWLLWFEALNRYVILSPPQKAVLDLYYAVEGDAETFRQLLLEGANWQQGQALEAQRNISALLQEVATSPGSLPIAPPVAYEEGSFAVRQDFQLGNRHVRVEGQEKGVLELLCPALAHHSIPATGTADVVFQLQKAAGHLYLYKNGVLLQAVPEQDYHYITGKFLMHIIVAQHQVPEAGWIGTLHASTVVRRGQAIMLTGQSGQGKSTLSTLLCSAGYQLLADDITPLRADNLELGHNPSAVSVKTGAFDIIGRYFPGFRDLPEIYLNAFKGKVKYLPLPAPVEPSYPCQHLVLVQYQPGVKARLQPVAPSVILKALIPDSWVAGDRGHAAVFMEWLSSRRYYQLTYSRLEEVVPLFNVLTHYP</sequence>
<keyword evidence="2" id="KW-1185">Reference proteome</keyword>